<comment type="subcellular location">
    <subcellularLocation>
        <location evidence="1">Cell membrane</location>
        <topology evidence="1">Multi-pass membrane protein</topology>
    </subcellularLocation>
</comment>
<protein>
    <submittedName>
        <fullName evidence="8">Conserved hypothetical integral membrane protein</fullName>
    </submittedName>
</protein>
<feature type="transmembrane region" description="Helical" evidence="7">
    <location>
        <begin position="306"/>
        <end position="323"/>
    </location>
</feature>
<feature type="transmembrane region" description="Helical" evidence="7">
    <location>
        <begin position="45"/>
        <end position="63"/>
    </location>
</feature>
<name>A0A1H6D8C6_9GAMM</name>
<dbReference type="NCBIfam" id="TIGR00698">
    <property type="entry name" value="YeiH family putative sulfate export transporter"/>
    <property type="match status" value="1"/>
</dbReference>
<dbReference type="InterPro" id="IPR004630">
    <property type="entry name" value="UPF0324_YeiH-like"/>
</dbReference>
<dbReference type="Pfam" id="PF03601">
    <property type="entry name" value="Cons_hypoth698"/>
    <property type="match status" value="1"/>
</dbReference>
<dbReference type="OrthoDB" id="9805703at2"/>
<feature type="transmembrane region" description="Helical" evidence="7">
    <location>
        <begin position="271"/>
        <end position="294"/>
    </location>
</feature>
<sequence length="357" mass="37056">MNLQLTQPYRIRRSLSGTGGLLPGLLLSAGIAALAMLISRLPIPLVATLGPLTLAMLLGLLLGQRLPVSVSNHSAAGTALARTRLLRLGIILYGLRISFADLLNVGAAALVIDLCVVVGIFLLAGWVGTRFLKLEAKTALLVGAGSAVCGAAAILAIAPALRARAQDIPVAIATVVLFGTASMLLYPWFWTLPAVQQLFGGSELDFGRYLGATVHEVAQVAAAAGALNDEAGQAAVITKLIRVMLLVPLILVVSSYFGRKESDAEGGKAKVSLPWFALIFLLMPLVNASGLLSADALAQIEQIDTFMLAMAMAALGVETRFAALKSSGARPLLLGGILFIVLICAGAAISVASGYYF</sequence>
<evidence type="ECO:0000313" key="8">
    <source>
        <dbReference type="EMBL" id="SEG81667.1"/>
    </source>
</evidence>
<keyword evidence="4 7" id="KW-0812">Transmembrane</keyword>
<feature type="transmembrane region" description="Helical" evidence="7">
    <location>
        <begin position="240"/>
        <end position="259"/>
    </location>
</feature>
<proteinExistence type="inferred from homology"/>
<dbReference type="PANTHER" id="PTHR30106:SF2">
    <property type="entry name" value="UPF0324 INNER MEMBRANE PROTEIN YEIH"/>
    <property type="match status" value="1"/>
</dbReference>
<dbReference type="EMBL" id="FNVQ01000005">
    <property type="protein sequence ID" value="SEG81667.1"/>
    <property type="molecule type" value="Genomic_DNA"/>
</dbReference>
<evidence type="ECO:0000256" key="6">
    <source>
        <dbReference type="ARBA" id="ARBA00023136"/>
    </source>
</evidence>
<dbReference type="GO" id="GO:0005886">
    <property type="term" value="C:plasma membrane"/>
    <property type="evidence" value="ECO:0007669"/>
    <property type="project" value="UniProtKB-SubCell"/>
</dbReference>
<evidence type="ECO:0000256" key="5">
    <source>
        <dbReference type="ARBA" id="ARBA00022989"/>
    </source>
</evidence>
<reference evidence="8 9" key="1">
    <citation type="submission" date="2016-10" db="EMBL/GenBank/DDBJ databases">
        <authorList>
            <person name="de Groot N.N."/>
        </authorList>
    </citation>
    <scope>NUCLEOTIDE SEQUENCE [LARGE SCALE GENOMIC DNA]</scope>
    <source>
        <strain evidence="8 9">DSM 22012</strain>
    </source>
</reference>
<comment type="similarity">
    <text evidence="2">Belongs to the UPF0324 family.</text>
</comment>
<keyword evidence="5 7" id="KW-1133">Transmembrane helix</keyword>
<accession>A0A1H6D8C6</accession>
<evidence type="ECO:0000256" key="3">
    <source>
        <dbReference type="ARBA" id="ARBA00022475"/>
    </source>
</evidence>
<evidence type="ECO:0000256" key="1">
    <source>
        <dbReference type="ARBA" id="ARBA00004651"/>
    </source>
</evidence>
<gene>
    <name evidence="8" type="ORF">SAMN05444390_105237</name>
</gene>
<feature type="transmembrane region" description="Helical" evidence="7">
    <location>
        <begin position="20"/>
        <end position="38"/>
    </location>
</feature>
<evidence type="ECO:0000256" key="7">
    <source>
        <dbReference type="SAM" id="Phobius"/>
    </source>
</evidence>
<keyword evidence="9" id="KW-1185">Reference proteome</keyword>
<evidence type="ECO:0000256" key="4">
    <source>
        <dbReference type="ARBA" id="ARBA00022692"/>
    </source>
</evidence>
<evidence type="ECO:0000313" key="9">
    <source>
        <dbReference type="Proteomes" id="UP000236745"/>
    </source>
</evidence>
<dbReference type="AlphaFoldDB" id="A0A1H6D8C6"/>
<organism evidence="8 9">
    <name type="scientific">Marinobacterium lutimaris</name>
    <dbReference type="NCBI Taxonomy" id="568106"/>
    <lineage>
        <taxon>Bacteria</taxon>
        <taxon>Pseudomonadati</taxon>
        <taxon>Pseudomonadota</taxon>
        <taxon>Gammaproteobacteria</taxon>
        <taxon>Oceanospirillales</taxon>
        <taxon>Oceanospirillaceae</taxon>
        <taxon>Marinobacterium</taxon>
    </lineage>
</organism>
<evidence type="ECO:0000256" key="2">
    <source>
        <dbReference type="ARBA" id="ARBA00007977"/>
    </source>
</evidence>
<keyword evidence="3" id="KW-1003">Cell membrane</keyword>
<feature type="transmembrane region" description="Helical" evidence="7">
    <location>
        <begin position="168"/>
        <end position="189"/>
    </location>
</feature>
<feature type="transmembrane region" description="Helical" evidence="7">
    <location>
        <begin position="139"/>
        <end position="161"/>
    </location>
</feature>
<keyword evidence="6 7" id="KW-0472">Membrane</keyword>
<dbReference type="Proteomes" id="UP000236745">
    <property type="component" value="Unassembled WGS sequence"/>
</dbReference>
<feature type="transmembrane region" description="Helical" evidence="7">
    <location>
        <begin position="332"/>
        <end position="356"/>
    </location>
</feature>
<dbReference type="RefSeq" id="WP_160115558.1">
    <property type="nucleotide sequence ID" value="NZ_FNVQ01000005.1"/>
</dbReference>
<dbReference type="PANTHER" id="PTHR30106">
    <property type="entry name" value="INNER MEMBRANE PROTEIN YEIH-RELATED"/>
    <property type="match status" value="1"/>
</dbReference>
<dbReference type="InterPro" id="IPR018383">
    <property type="entry name" value="UPF0324_pro"/>
</dbReference>
<feature type="transmembrane region" description="Helical" evidence="7">
    <location>
        <begin position="102"/>
        <end position="127"/>
    </location>
</feature>